<keyword evidence="2" id="KW-1185">Reference proteome</keyword>
<evidence type="ECO:0000313" key="1">
    <source>
        <dbReference type="EMBL" id="CAA7024257.1"/>
    </source>
</evidence>
<proteinExistence type="predicted"/>
<sequence>MGCYLDDLGREADALQNGKQPHSRLSPQVRSSAPMEGMLNPLWPGLEPRWRVSQLRILYHRATSAGCKPFWFLRYALRSRTKLGGTIWSF</sequence>
<dbReference type="Proteomes" id="UP000467841">
    <property type="component" value="Unassembled WGS sequence"/>
</dbReference>
<dbReference type="AlphaFoldDB" id="A0A6D2IGS9"/>
<comment type="caution">
    <text evidence="1">The sequence shown here is derived from an EMBL/GenBank/DDBJ whole genome shotgun (WGS) entry which is preliminary data.</text>
</comment>
<evidence type="ECO:0000313" key="2">
    <source>
        <dbReference type="Proteomes" id="UP000467841"/>
    </source>
</evidence>
<protein>
    <submittedName>
        <fullName evidence="1">Uncharacterized protein</fullName>
    </submittedName>
</protein>
<name>A0A6D2IGS9_9BRAS</name>
<reference evidence="1" key="1">
    <citation type="submission" date="2020-01" db="EMBL/GenBank/DDBJ databases">
        <authorList>
            <person name="Mishra B."/>
        </authorList>
    </citation>
    <scope>NUCLEOTIDE SEQUENCE [LARGE SCALE GENOMIC DNA]</scope>
</reference>
<organism evidence="1 2">
    <name type="scientific">Microthlaspi erraticum</name>
    <dbReference type="NCBI Taxonomy" id="1685480"/>
    <lineage>
        <taxon>Eukaryota</taxon>
        <taxon>Viridiplantae</taxon>
        <taxon>Streptophyta</taxon>
        <taxon>Embryophyta</taxon>
        <taxon>Tracheophyta</taxon>
        <taxon>Spermatophyta</taxon>
        <taxon>Magnoliopsida</taxon>
        <taxon>eudicotyledons</taxon>
        <taxon>Gunneridae</taxon>
        <taxon>Pentapetalae</taxon>
        <taxon>rosids</taxon>
        <taxon>malvids</taxon>
        <taxon>Brassicales</taxon>
        <taxon>Brassicaceae</taxon>
        <taxon>Coluteocarpeae</taxon>
        <taxon>Microthlaspi</taxon>
    </lineage>
</organism>
<dbReference type="EMBL" id="CACVBM020000887">
    <property type="protein sequence ID" value="CAA7024257.1"/>
    <property type="molecule type" value="Genomic_DNA"/>
</dbReference>
<accession>A0A6D2IGS9</accession>
<gene>
    <name evidence="1" type="ORF">MERR_LOCUS11492</name>
</gene>